<feature type="compositionally biased region" description="Low complexity" evidence="5">
    <location>
        <begin position="107"/>
        <end position="160"/>
    </location>
</feature>
<comment type="caution">
    <text evidence="8">The sequence shown here is derived from an EMBL/GenBank/DDBJ whole genome shotgun (WGS) entry which is preliminary data.</text>
</comment>
<dbReference type="InterPro" id="IPR027607">
    <property type="entry name" value="Surf_Exclu_SEC10/PgrA"/>
</dbReference>
<sequence length="496" mass="51660">MARLNQQHKIIDTLAIGTLAAMGGLLIGNGQSVAASTDVVATTVTQSAVSTPVATDENATASQDSNNSTTGELATGSESATEVSEPGETDHSSAATTAENGVPATEPTTADQDTQTSTTTDEPAETSSTTSDSEVVTAPSSAETPTSQATTTAQQDTDSTITLPAGFDSTLFADVDSADQLAAEHDHIATVTAAGLQDPTNVYHAATDDESVKITSATQITPEINLILSDYTANLLNQVRAQLDAAPLTVSRGAVDFAQAVSAAYEQDQWQIRQHGDHDVAAISAAAAEYGLKTGSNYYENISAGYVDFSNLSTLKQGIYETILDMLFADGDLNFGHTLSLIGYGSSTSSAAEYVGVAVDAMGQIHILLVPTNKIEVADRFSTQSVTIPTTAQILASDPQPNPAVTVGQPTQSVSLKKDISTPVSLNTTTDQKSQTEKVTVQKLRVHSAAHHDSASQTASTLPQTDEGSSQPLWTSLLGTILVSMAALFGFKRREN</sequence>
<keyword evidence="9" id="KW-1185">Reference proteome</keyword>
<evidence type="ECO:0000256" key="1">
    <source>
        <dbReference type="ARBA" id="ARBA00022512"/>
    </source>
</evidence>
<dbReference type="NCBIfam" id="TIGR04320">
    <property type="entry name" value="Surf_Exclu_PgrA"/>
    <property type="match status" value="1"/>
</dbReference>
<protein>
    <submittedName>
        <fullName evidence="8">SEC10/PgrA surface exclusion domain-containing protein</fullName>
    </submittedName>
</protein>
<feature type="region of interest" description="Disordered" evidence="5">
    <location>
        <begin position="48"/>
        <end position="160"/>
    </location>
</feature>
<keyword evidence="6" id="KW-0812">Transmembrane</keyword>
<dbReference type="EMBL" id="JBHTOF010000094">
    <property type="protein sequence ID" value="MFD1466049.1"/>
    <property type="molecule type" value="Genomic_DNA"/>
</dbReference>
<keyword evidence="6" id="KW-1133">Transmembrane helix</keyword>
<feature type="compositionally biased region" description="Polar residues" evidence="5">
    <location>
        <begin position="57"/>
        <end position="82"/>
    </location>
</feature>
<gene>
    <name evidence="8" type="ORF">ACFQ4L_08235</name>
</gene>
<evidence type="ECO:0000256" key="4">
    <source>
        <dbReference type="ARBA" id="ARBA00023088"/>
    </source>
</evidence>
<keyword evidence="6" id="KW-0472">Membrane</keyword>
<evidence type="ECO:0000256" key="6">
    <source>
        <dbReference type="SAM" id="Phobius"/>
    </source>
</evidence>
<name>A0ABW4DPQ8_9LACO</name>
<keyword evidence="1" id="KW-0134">Cell wall</keyword>
<evidence type="ECO:0000313" key="8">
    <source>
        <dbReference type="EMBL" id="MFD1466049.1"/>
    </source>
</evidence>
<evidence type="ECO:0000256" key="2">
    <source>
        <dbReference type="ARBA" id="ARBA00022525"/>
    </source>
</evidence>
<keyword evidence="4" id="KW-0572">Peptidoglycan-anchor</keyword>
<dbReference type="InterPro" id="IPR019931">
    <property type="entry name" value="LPXTG_anchor"/>
</dbReference>
<evidence type="ECO:0000256" key="3">
    <source>
        <dbReference type="ARBA" id="ARBA00022729"/>
    </source>
</evidence>
<dbReference type="NCBIfam" id="TIGR01167">
    <property type="entry name" value="LPXTG_anchor"/>
    <property type="match status" value="1"/>
</dbReference>
<feature type="transmembrane region" description="Helical" evidence="6">
    <location>
        <begin position="473"/>
        <end position="491"/>
    </location>
</feature>
<reference evidence="9" key="1">
    <citation type="journal article" date="2019" name="Int. J. Syst. Evol. Microbiol.">
        <title>The Global Catalogue of Microorganisms (GCM) 10K type strain sequencing project: providing services to taxonomists for standard genome sequencing and annotation.</title>
        <authorList>
            <consortium name="The Broad Institute Genomics Platform"/>
            <consortium name="The Broad Institute Genome Sequencing Center for Infectious Disease"/>
            <person name="Wu L."/>
            <person name="Ma J."/>
        </authorList>
    </citation>
    <scope>NUCLEOTIDE SEQUENCE [LARGE SCALE GENOMIC DNA]</scope>
    <source>
        <strain evidence="9">CCM 8951</strain>
    </source>
</reference>
<feature type="region of interest" description="Disordered" evidence="5">
    <location>
        <begin position="447"/>
        <end position="470"/>
    </location>
</feature>
<keyword evidence="2" id="KW-0964">Secreted</keyword>
<evidence type="ECO:0000256" key="5">
    <source>
        <dbReference type="SAM" id="MobiDB-lite"/>
    </source>
</evidence>
<accession>A0ABW4DPQ8</accession>
<feature type="domain" description="Gram-positive cocci surface proteins LPxTG" evidence="7">
    <location>
        <begin position="462"/>
        <end position="496"/>
    </location>
</feature>
<keyword evidence="3" id="KW-0732">Signal</keyword>
<evidence type="ECO:0000259" key="7">
    <source>
        <dbReference type="PROSITE" id="PS50847"/>
    </source>
</evidence>
<organism evidence="8 9">
    <name type="scientific">Lapidilactobacillus mulanensis</name>
    <dbReference type="NCBI Taxonomy" id="2485999"/>
    <lineage>
        <taxon>Bacteria</taxon>
        <taxon>Bacillati</taxon>
        <taxon>Bacillota</taxon>
        <taxon>Bacilli</taxon>
        <taxon>Lactobacillales</taxon>
        <taxon>Lactobacillaceae</taxon>
        <taxon>Lapidilactobacillus</taxon>
    </lineage>
</organism>
<dbReference type="Proteomes" id="UP001597244">
    <property type="component" value="Unassembled WGS sequence"/>
</dbReference>
<proteinExistence type="predicted"/>
<dbReference type="RefSeq" id="WP_125578293.1">
    <property type="nucleotide sequence ID" value="NZ_JBHTOF010000094.1"/>
</dbReference>
<dbReference type="PROSITE" id="PS50847">
    <property type="entry name" value="GRAM_POS_ANCHORING"/>
    <property type="match status" value="1"/>
</dbReference>
<evidence type="ECO:0000313" key="9">
    <source>
        <dbReference type="Proteomes" id="UP001597244"/>
    </source>
</evidence>
<feature type="compositionally biased region" description="Polar residues" evidence="5">
    <location>
        <begin position="455"/>
        <end position="470"/>
    </location>
</feature>